<organism evidence="2 3">
    <name type="scientific">Pseudonocardia broussonetiae</name>
    <dbReference type="NCBI Taxonomy" id="2736640"/>
    <lineage>
        <taxon>Bacteria</taxon>
        <taxon>Bacillati</taxon>
        <taxon>Actinomycetota</taxon>
        <taxon>Actinomycetes</taxon>
        <taxon>Pseudonocardiales</taxon>
        <taxon>Pseudonocardiaceae</taxon>
        <taxon>Pseudonocardia</taxon>
    </lineage>
</organism>
<gene>
    <name evidence="2" type="ORF">HOP40_17885</name>
</gene>
<reference evidence="2 3" key="1">
    <citation type="submission" date="2020-05" db="EMBL/GenBank/DDBJ databases">
        <authorList>
            <person name="Mo P."/>
        </authorList>
    </citation>
    <scope>NUCLEOTIDE SEQUENCE [LARGE SCALE GENOMIC DNA]</scope>
    <source>
        <strain evidence="2 3">Gen01</strain>
    </source>
</reference>
<evidence type="ECO:0000313" key="3">
    <source>
        <dbReference type="Proteomes" id="UP000505377"/>
    </source>
</evidence>
<sequence length="230" mass="24163">MPHQVLDASTTTTQAPRRRRPWRLAAVVAAVAIAVPVGVQVAGSLPGFGPPEQTVIDRSPAPLLLALADLSEYHAATGTFQAVVDLERDTPYLPSVISGERTTLLATGGVDAVVDFGGLGPDAVRPSADRRSVTITLPPPRLAPATLDPAQTRVLDRDRGAVERVGGLFADDPVDDAELYRLAAQRIDDAARGSDLLARAETGTRDMLTGLAGSLGYERVEVVFDAVPAD</sequence>
<dbReference type="KEGG" id="pbro:HOP40_17885"/>
<evidence type="ECO:0000313" key="2">
    <source>
        <dbReference type="EMBL" id="QJY47450.1"/>
    </source>
</evidence>
<dbReference type="Proteomes" id="UP000505377">
    <property type="component" value="Chromosome"/>
</dbReference>
<proteinExistence type="predicted"/>
<dbReference type="Pfam" id="PF14014">
    <property type="entry name" value="DUF4230"/>
    <property type="match status" value="1"/>
</dbReference>
<feature type="transmembrane region" description="Helical" evidence="1">
    <location>
        <begin position="24"/>
        <end position="43"/>
    </location>
</feature>
<evidence type="ECO:0000256" key="1">
    <source>
        <dbReference type="SAM" id="Phobius"/>
    </source>
</evidence>
<protein>
    <submittedName>
        <fullName evidence="2">DUF4230 domain-containing protein</fullName>
    </submittedName>
</protein>
<keyword evidence="1" id="KW-0472">Membrane</keyword>
<dbReference type="EMBL" id="CP053564">
    <property type="protein sequence ID" value="QJY47450.1"/>
    <property type="molecule type" value="Genomic_DNA"/>
</dbReference>
<keyword evidence="3" id="KW-1185">Reference proteome</keyword>
<keyword evidence="1" id="KW-0812">Transmembrane</keyword>
<dbReference type="InterPro" id="IPR025324">
    <property type="entry name" value="DUF4230"/>
</dbReference>
<dbReference type="RefSeq" id="WP_172160064.1">
    <property type="nucleotide sequence ID" value="NZ_CP053564.1"/>
</dbReference>
<dbReference type="AlphaFoldDB" id="A0A6M6JK75"/>
<keyword evidence="1" id="KW-1133">Transmembrane helix</keyword>
<name>A0A6M6JK75_9PSEU</name>
<accession>A0A6M6JK75</accession>